<evidence type="ECO:0000256" key="7">
    <source>
        <dbReference type="ARBA" id="ARBA00022989"/>
    </source>
</evidence>
<dbReference type="Pfam" id="PF26002">
    <property type="entry name" value="Beta-barrel_AprE"/>
    <property type="match status" value="1"/>
</dbReference>
<dbReference type="InterPro" id="IPR058982">
    <property type="entry name" value="Beta-barrel_AprE"/>
</dbReference>
<evidence type="ECO:0000256" key="9">
    <source>
        <dbReference type="RuleBase" id="RU365093"/>
    </source>
</evidence>
<reference evidence="13 14" key="1">
    <citation type="submission" date="2023-07" db="EMBL/GenBank/DDBJ databases">
        <title>Genomic Encyclopedia of Type Strains, Phase IV (KMG-IV): sequencing the most valuable type-strain genomes for metagenomic binning, comparative biology and taxonomic classification.</title>
        <authorList>
            <person name="Goeker M."/>
        </authorList>
    </citation>
    <scope>NUCLEOTIDE SEQUENCE [LARGE SCALE GENOMIC DNA]</scope>
    <source>
        <strain evidence="13 14">B6-8</strain>
    </source>
</reference>
<comment type="caution">
    <text evidence="13">The sequence shown here is derived from an EMBL/GenBank/DDBJ whole genome shotgun (WGS) entry which is preliminary data.</text>
</comment>
<evidence type="ECO:0000256" key="1">
    <source>
        <dbReference type="ARBA" id="ARBA00004377"/>
    </source>
</evidence>
<dbReference type="InterPro" id="IPR010129">
    <property type="entry name" value="T1SS_HlyD"/>
</dbReference>
<feature type="domain" description="AprE-like long alpha-helical hairpin" evidence="11">
    <location>
        <begin position="87"/>
        <end position="278"/>
    </location>
</feature>
<evidence type="ECO:0000259" key="11">
    <source>
        <dbReference type="Pfam" id="PF25994"/>
    </source>
</evidence>
<dbReference type="InterPro" id="IPR058781">
    <property type="entry name" value="HH_AprE-like"/>
</dbReference>
<dbReference type="Gene3D" id="2.40.50.100">
    <property type="match status" value="1"/>
</dbReference>
<keyword evidence="5 9" id="KW-0997">Cell inner membrane</keyword>
<dbReference type="PANTHER" id="PTHR30386">
    <property type="entry name" value="MEMBRANE FUSION SUBUNIT OF EMRAB-TOLC MULTIDRUG EFFLUX PUMP"/>
    <property type="match status" value="1"/>
</dbReference>
<evidence type="ECO:0000256" key="6">
    <source>
        <dbReference type="ARBA" id="ARBA00022692"/>
    </source>
</evidence>
<gene>
    <name evidence="13" type="ORF">QO014_000697</name>
</gene>
<dbReference type="EMBL" id="JAUSVO010000001">
    <property type="protein sequence ID" value="MDQ0436327.1"/>
    <property type="molecule type" value="Genomic_DNA"/>
</dbReference>
<keyword evidence="8 9" id="KW-0472">Membrane</keyword>
<name>A0ABU0H1Z5_9HYPH</name>
<dbReference type="RefSeq" id="WP_266347250.1">
    <property type="nucleotide sequence ID" value="NZ_JAPKNG010000001.1"/>
</dbReference>
<keyword evidence="7 9" id="KW-1133">Transmembrane helix</keyword>
<protein>
    <recommendedName>
        <fullName evidence="9">Membrane fusion protein (MFP) family protein</fullName>
    </recommendedName>
</protein>
<feature type="transmembrane region" description="Helical" evidence="9">
    <location>
        <begin position="12"/>
        <end position="32"/>
    </location>
</feature>
<evidence type="ECO:0000256" key="4">
    <source>
        <dbReference type="ARBA" id="ARBA00022475"/>
    </source>
</evidence>
<evidence type="ECO:0000259" key="12">
    <source>
        <dbReference type="Pfam" id="PF26002"/>
    </source>
</evidence>
<dbReference type="Pfam" id="PF25994">
    <property type="entry name" value="HH_AprE"/>
    <property type="match status" value="1"/>
</dbReference>
<dbReference type="NCBIfam" id="TIGR01843">
    <property type="entry name" value="type_I_hlyD"/>
    <property type="match status" value="1"/>
</dbReference>
<keyword evidence="4 9" id="KW-1003">Cell membrane</keyword>
<dbReference type="Proteomes" id="UP001241603">
    <property type="component" value="Unassembled WGS sequence"/>
</dbReference>
<comment type="subcellular location">
    <subcellularLocation>
        <location evidence="1 9">Cell inner membrane</location>
        <topology evidence="1 9">Single-pass membrane protein</topology>
    </subcellularLocation>
</comment>
<proteinExistence type="inferred from homology"/>
<sequence>MTNEHAELRRLKIIGGLAVLLFGGGFMLWGSFFELSGAVIADGRFIAESNIKKVQHPNGGAIAVMAVKEGDKVEQNQLLARLDDTDVKAELSIIENQIDQLDARVARLIAERDQKAELAFPDALVSRSKSDAKLAGWLDDESQLFRARRASMASQKRQLSERAGQLSSEIDGLKAQEVAVEQQVALLDTEQTGASSLLEKGFIEVTRVNSLRRQVANLKGEHGRLVSEMARAEGQKIELQFKLDQLDDDMRSEAGAALRDTQDKLRELGDKRIAAQDRLNRIDIRAPQAGYVHQLQFHVAGEVVEAGAILMMIVPDMDQLVVDASVAPKDIDQIHVGARANVRVMAGDYRSTSELDGKVTRVGADLITNQQTGVSYYSVRVTLDQGQAAQLGDLQLVSGMPVECFVQTGSRTPLQYLTKPLIDQIWRTWRER</sequence>
<evidence type="ECO:0000256" key="5">
    <source>
        <dbReference type="ARBA" id="ARBA00022519"/>
    </source>
</evidence>
<accession>A0ABU0H1Z5</accession>
<dbReference type="InterPro" id="IPR050739">
    <property type="entry name" value="MFP"/>
</dbReference>
<comment type="similarity">
    <text evidence="2 9">Belongs to the membrane fusion protein (MFP) (TC 8.A.1) family.</text>
</comment>
<feature type="domain" description="AprE-like beta-barrel" evidence="12">
    <location>
        <begin position="320"/>
        <end position="409"/>
    </location>
</feature>
<evidence type="ECO:0000313" key="14">
    <source>
        <dbReference type="Proteomes" id="UP001241603"/>
    </source>
</evidence>
<feature type="coiled-coil region" evidence="10">
    <location>
        <begin position="208"/>
        <end position="278"/>
    </location>
</feature>
<keyword evidence="6 9" id="KW-0812">Transmembrane</keyword>
<evidence type="ECO:0000256" key="10">
    <source>
        <dbReference type="SAM" id="Coils"/>
    </source>
</evidence>
<dbReference type="Gene3D" id="2.40.30.170">
    <property type="match status" value="1"/>
</dbReference>
<evidence type="ECO:0000256" key="3">
    <source>
        <dbReference type="ARBA" id="ARBA00022448"/>
    </source>
</evidence>
<evidence type="ECO:0000256" key="2">
    <source>
        <dbReference type="ARBA" id="ARBA00009477"/>
    </source>
</evidence>
<feature type="coiled-coil region" evidence="10">
    <location>
        <begin position="91"/>
        <end position="118"/>
    </location>
</feature>
<organism evidence="13 14">
    <name type="scientific">Kaistia dalseonensis</name>
    <dbReference type="NCBI Taxonomy" id="410840"/>
    <lineage>
        <taxon>Bacteria</taxon>
        <taxon>Pseudomonadati</taxon>
        <taxon>Pseudomonadota</taxon>
        <taxon>Alphaproteobacteria</taxon>
        <taxon>Hyphomicrobiales</taxon>
        <taxon>Kaistiaceae</taxon>
        <taxon>Kaistia</taxon>
    </lineage>
</organism>
<keyword evidence="3 9" id="KW-0813">Transport</keyword>
<dbReference type="PRINTS" id="PR01490">
    <property type="entry name" value="RTXTOXIND"/>
</dbReference>
<keyword evidence="14" id="KW-1185">Reference proteome</keyword>
<evidence type="ECO:0000256" key="8">
    <source>
        <dbReference type="ARBA" id="ARBA00023136"/>
    </source>
</evidence>
<dbReference type="PANTHER" id="PTHR30386:SF17">
    <property type="entry name" value="ALKALINE PROTEASE SECRETION PROTEIN APRE"/>
    <property type="match status" value="1"/>
</dbReference>
<keyword evidence="10" id="KW-0175">Coiled coil</keyword>
<evidence type="ECO:0000313" key="13">
    <source>
        <dbReference type="EMBL" id="MDQ0436327.1"/>
    </source>
</evidence>